<gene>
    <name evidence="2" type="ORF">MNBD_IGNAVI01-1982</name>
</gene>
<evidence type="ECO:0000313" key="2">
    <source>
        <dbReference type="EMBL" id="VAX22561.1"/>
    </source>
</evidence>
<feature type="transmembrane region" description="Helical" evidence="1">
    <location>
        <begin position="12"/>
        <end position="34"/>
    </location>
</feature>
<keyword evidence="1" id="KW-0812">Transmembrane</keyword>
<dbReference type="EMBL" id="UOGD01000231">
    <property type="protein sequence ID" value="VAX22561.1"/>
    <property type="molecule type" value="Genomic_DNA"/>
</dbReference>
<accession>A0A3B1C7D0</accession>
<protein>
    <submittedName>
        <fullName evidence="2">Uncharacterized protein</fullName>
    </submittedName>
</protein>
<sequence>MITFKYSLVSKLIYRYANVPLTLFLLLYMVSSFTYMFREWFYVFPFLLNLIIIIALNRYYIRTYKFFPFRIKINNEKMICDDYFKKSKQIEITLIDIDEIEGGVLSGTPAKPIYIHDGKNDVIVGISPHLINSNKLITIILSNISKPLYNEVLKGMQELSNPKTSKDKKKARH</sequence>
<feature type="transmembrane region" description="Helical" evidence="1">
    <location>
        <begin position="40"/>
        <end position="61"/>
    </location>
</feature>
<keyword evidence="1" id="KW-0472">Membrane</keyword>
<name>A0A3B1C7D0_9ZZZZ</name>
<evidence type="ECO:0000256" key="1">
    <source>
        <dbReference type="SAM" id="Phobius"/>
    </source>
</evidence>
<keyword evidence="1" id="KW-1133">Transmembrane helix</keyword>
<reference evidence="2" key="1">
    <citation type="submission" date="2018-06" db="EMBL/GenBank/DDBJ databases">
        <authorList>
            <person name="Zhirakovskaya E."/>
        </authorList>
    </citation>
    <scope>NUCLEOTIDE SEQUENCE</scope>
</reference>
<dbReference type="AlphaFoldDB" id="A0A3B1C7D0"/>
<proteinExistence type="predicted"/>
<organism evidence="2">
    <name type="scientific">hydrothermal vent metagenome</name>
    <dbReference type="NCBI Taxonomy" id="652676"/>
    <lineage>
        <taxon>unclassified sequences</taxon>
        <taxon>metagenomes</taxon>
        <taxon>ecological metagenomes</taxon>
    </lineage>
</organism>